<dbReference type="GO" id="GO:0005739">
    <property type="term" value="C:mitochondrion"/>
    <property type="evidence" value="ECO:0007669"/>
    <property type="project" value="TreeGrafter"/>
</dbReference>
<accession>A0A1J4MLN4</accession>
<dbReference type="RefSeq" id="XP_067067423.1">
    <property type="nucleotide sequence ID" value="XM_067210663.1"/>
</dbReference>
<dbReference type="FunFam" id="3.40.50.800:FF:000012">
    <property type="entry name" value="Histidine--tRNA ligase, cytoplasmic"/>
    <property type="match status" value="1"/>
</dbReference>
<comment type="similarity">
    <text evidence="1">Belongs to the class-II aminoacyl-tRNA synthetase family.</text>
</comment>
<keyword evidence="7" id="KW-0648">Protein biosynthesis</keyword>
<dbReference type="GO" id="GO:0005829">
    <property type="term" value="C:cytosol"/>
    <property type="evidence" value="ECO:0007669"/>
    <property type="project" value="TreeGrafter"/>
</dbReference>
<dbReference type="VEuPathDB" id="CryptoDB:cand_004190"/>
<dbReference type="EC" id="6.1.1.21" evidence="2"/>
<dbReference type="PANTHER" id="PTHR11476">
    <property type="entry name" value="HISTIDYL-TRNA SYNTHETASE"/>
    <property type="match status" value="1"/>
</dbReference>
<keyword evidence="4" id="KW-0436">Ligase</keyword>
<dbReference type="InterPro" id="IPR036621">
    <property type="entry name" value="Anticodon-bd_dom_sf"/>
</dbReference>
<dbReference type="Proteomes" id="UP000186804">
    <property type="component" value="Unassembled WGS sequence"/>
</dbReference>
<dbReference type="AlphaFoldDB" id="A0A1J4MLN4"/>
<gene>
    <name evidence="11" type="ORF">cand_004190</name>
</gene>
<dbReference type="FunFam" id="3.30.930.10:FF:000061">
    <property type="entry name" value="Histidine--tRNA ligase, cytoplasmic"/>
    <property type="match status" value="1"/>
</dbReference>
<dbReference type="PROSITE" id="PS50862">
    <property type="entry name" value="AA_TRNA_LIGASE_II"/>
    <property type="match status" value="1"/>
</dbReference>
<evidence type="ECO:0000313" key="12">
    <source>
        <dbReference type="Proteomes" id="UP000186804"/>
    </source>
</evidence>
<evidence type="ECO:0000256" key="1">
    <source>
        <dbReference type="ARBA" id="ARBA00008226"/>
    </source>
</evidence>
<dbReference type="NCBIfam" id="TIGR00442">
    <property type="entry name" value="hisS"/>
    <property type="match status" value="1"/>
</dbReference>
<dbReference type="CDD" id="cd00859">
    <property type="entry name" value="HisRS_anticodon"/>
    <property type="match status" value="1"/>
</dbReference>
<comment type="caution">
    <text evidence="11">The sequence shown here is derived from an EMBL/GenBank/DDBJ whole genome shotgun (WGS) entry which is preliminary data.</text>
</comment>
<feature type="domain" description="Aminoacyl-transfer RNA synthetases class-II family profile" evidence="10">
    <location>
        <begin position="501"/>
        <end position="841"/>
    </location>
</feature>
<evidence type="ECO:0000256" key="4">
    <source>
        <dbReference type="ARBA" id="ARBA00022598"/>
    </source>
</evidence>
<dbReference type="SUPFAM" id="SSF52954">
    <property type="entry name" value="Class II aaRS ABD-related"/>
    <property type="match status" value="1"/>
</dbReference>
<dbReference type="GeneID" id="92364604"/>
<dbReference type="Pfam" id="PF03129">
    <property type="entry name" value="HGTP_anticodon"/>
    <property type="match status" value="1"/>
</dbReference>
<dbReference type="InterPro" id="IPR015807">
    <property type="entry name" value="His-tRNA-ligase"/>
</dbReference>
<evidence type="ECO:0000259" key="10">
    <source>
        <dbReference type="PROSITE" id="PS50862"/>
    </source>
</evidence>
<organism evidence="11 12">
    <name type="scientific">Cryptosporidium andersoni</name>
    <dbReference type="NCBI Taxonomy" id="117008"/>
    <lineage>
        <taxon>Eukaryota</taxon>
        <taxon>Sar</taxon>
        <taxon>Alveolata</taxon>
        <taxon>Apicomplexa</taxon>
        <taxon>Conoidasida</taxon>
        <taxon>Coccidia</taxon>
        <taxon>Eucoccidiorida</taxon>
        <taxon>Eimeriorina</taxon>
        <taxon>Cryptosporidiidae</taxon>
        <taxon>Cryptosporidium</taxon>
    </lineage>
</organism>
<evidence type="ECO:0000256" key="6">
    <source>
        <dbReference type="ARBA" id="ARBA00022840"/>
    </source>
</evidence>
<dbReference type="InterPro" id="IPR006195">
    <property type="entry name" value="aa-tRNA-synth_II"/>
</dbReference>
<evidence type="ECO:0000256" key="3">
    <source>
        <dbReference type="ARBA" id="ARBA00015302"/>
    </source>
</evidence>
<evidence type="ECO:0000256" key="9">
    <source>
        <dbReference type="ARBA" id="ARBA00047639"/>
    </source>
</evidence>
<dbReference type="InterPro" id="IPR004154">
    <property type="entry name" value="Anticodon-bd"/>
</dbReference>
<dbReference type="HAMAP" id="MF_00127">
    <property type="entry name" value="His_tRNA_synth"/>
    <property type="match status" value="1"/>
</dbReference>
<keyword evidence="5" id="KW-0547">Nucleotide-binding</keyword>
<dbReference type="GO" id="GO:0006427">
    <property type="term" value="P:histidyl-tRNA aminoacylation"/>
    <property type="evidence" value="ECO:0007669"/>
    <property type="project" value="InterPro"/>
</dbReference>
<dbReference type="Pfam" id="PF13393">
    <property type="entry name" value="tRNA-synt_His"/>
    <property type="match status" value="1"/>
</dbReference>
<comment type="catalytic activity">
    <reaction evidence="9">
        <text>tRNA(His) + L-histidine + ATP = L-histidyl-tRNA(His) + AMP + diphosphate + H(+)</text>
        <dbReference type="Rhea" id="RHEA:17313"/>
        <dbReference type="Rhea" id="RHEA-COMP:9665"/>
        <dbReference type="Rhea" id="RHEA-COMP:9689"/>
        <dbReference type="ChEBI" id="CHEBI:15378"/>
        <dbReference type="ChEBI" id="CHEBI:30616"/>
        <dbReference type="ChEBI" id="CHEBI:33019"/>
        <dbReference type="ChEBI" id="CHEBI:57595"/>
        <dbReference type="ChEBI" id="CHEBI:78442"/>
        <dbReference type="ChEBI" id="CHEBI:78527"/>
        <dbReference type="ChEBI" id="CHEBI:456215"/>
        <dbReference type="EC" id="6.1.1.21"/>
    </reaction>
</comment>
<proteinExistence type="inferred from homology"/>
<dbReference type="GO" id="GO:0004821">
    <property type="term" value="F:histidine-tRNA ligase activity"/>
    <property type="evidence" value="ECO:0007669"/>
    <property type="project" value="UniProtKB-EC"/>
</dbReference>
<dbReference type="OrthoDB" id="1906957at2759"/>
<dbReference type="Gene3D" id="3.30.930.10">
    <property type="entry name" value="Bira Bifunctional Protein, Domain 2"/>
    <property type="match status" value="1"/>
</dbReference>
<dbReference type="PANTHER" id="PTHR11476:SF7">
    <property type="entry name" value="HISTIDINE--TRNA LIGASE"/>
    <property type="match status" value="1"/>
</dbReference>
<dbReference type="CDD" id="cd00773">
    <property type="entry name" value="HisRS-like_core"/>
    <property type="match status" value="1"/>
</dbReference>
<keyword evidence="8 11" id="KW-0030">Aminoacyl-tRNA synthetase</keyword>
<protein>
    <recommendedName>
        <fullName evidence="3">Histidine--tRNA ligase, cytoplasmic</fullName>
        <ecNumber evidence="2">6.1.1.21</ecNumber>
    </recommendedName>
</protein>
<evidence type="ECO:0000256" key="5">
    <source>
        <dbReference type="ARBA" id="ARBA00022741"/>
    </source>
</evidence>
<dbReference type="InterPro" id="IPR033656">
    <property type="entry name" value="HisRS_anticodon"/>
</dbReference>
<sequence>MELNEPQRIFIGVDGISTSYIPLVATNLNCDFVIDPQIKTLCLGELTGNTGEIETNEAISQWEIPDFDISLSRELNSFEARALLFVRGVTLAMNSKGVSYKFIDWLLKIIKESDQISLRQFNNDYFTLVYLLKMYISMTGNFVSPSEGVLYTSGFIPKISQITLSIGILLALKKYAQCVLALIIESLAIPTNFLVHIISVSAGGVAETARNIKWLLEDSKIERNTCVENYELLICLSNVLCYLGSLKEDIENMDCCIKGYLTKNSNIKVSTKGIGNSLYDIEITPIFPQLSKLILSISNLKSTLHELIEILIPKFEAEVFTKKLDVSISSGIRIEGIDIEKVLKIPQTTIESIKYIKECMKLMKTQKLAVSETRNEEETFTLFLLTSESLKILCLLNVLSLQRLGDINRMQYIIAIEKALLKGKISVKISTHESRNIHQFRELITNILVDNLDSVGNLLDNSEPSGIRNYCEYLFDSLNNGGIYNLLNSLTKIITTQNQVQRKPKVPKGTQDIPPQKMAIRNVVFDTIRSIFRSHGTVEIDTPIFELRDTLIGKYGEDSKLIYDLKDQGGEQLSLRYDLTVPLARYIASAGLENLKRFQIGKVYRRDEPQMSRGRYREFYQCDLDICGIYEAMTTDVEILKIATDILNAFSPWIGSFIIKINHRSLLDGLLIVCGVPKAKIRTICSSIDKLDKESWESVKKEMVTLKGLSEEVADKIGNYIKFSGAPDEVLKKVKQCEELMNNEDIKLAISDMALLFSYTDAVGCTEHLSFDLSLARGLDYYTGIIYEAVLTSGNVGSIAAGGRYDNLIGMFSQKNIPAVGFSVGVERIMNIIEKKLETNPRQLSNKIIRGNFTDFLICTIGDTLVTHKLKLASMLWTNGISAEISPSSNAKLRKQLEYAASKQIPFCIIVGEDEVKRNTVQIRQVSLDTHTDKSQVRISEEVSLNSLISRVKDIISKYGSSYDNSYASISNQDIFG</sequence>
<name>A0A1J4MLN4_9CRYT</name>
<dbReference type="SUPFAM" id="SSF55681">
    <property type="entry name" value="Class II aaRS and biotin synthetases"/>
    <property type="match status" value="1"/>
</dbReference>
<dbReference type="GO" id="GO:0005524">
    <property type="term" value="F:ATP binding"/>
    <property type="evidence" value="ECO:0007669"/>
    <property type="project" value="UniProtKB-KW"/>
</dbReference>
<evidence type="ECO:0000256" key="2">
    <source>
        <dbReference type="ARBA" id="ARBA00012815"/>
    </source>
</evidence>
<dbReference type="EMBL" id="LRBS01000090">
    <property type="protein sequence ID" value="OII75153.1"/>
    <property type="molecule type" value="Genomic_DNA"/>
</dbReference>
<dbReference type="InterPro" id="IPR041715">
    <property type="entry name" value="HisRS-like_core"/>
</dbReference>
<evidence type="ECO:0000256" key="8">
    <source>
        <dbReference type="ARBA" id="ARBA00023146"/>
    </source>
</evidence>
<dbReference type="InterPro" id="IPR045864">
    <property type="entry name" value="aa-tRNA-synth_II/BPL/LPL"/>
</dbReference>
<dbReference type="Gene3D" id="3.40.50.800">
    <property type="entry name" value="Anticodon-binding domain"/>
    <property type="match status" value="1"/>
</dbReference>
<keyword evidence="12" id="KW-1185">Reference proteome</keyword>
<evidence type="ECO:0000256" key="7">
    <source>
        <dbReference type="ARBA" id="ARBA00022917"/>
    </source>
</evidence>
<dbReference type="GO" id="GO:0032543">
    <property type="term" value="P:mitochondrial translation"/>
    <property type="evidence" value="ECO:0007669"/>
    <property type="project" value="TreeGrafter"/>
</dbReference>
<keyword evidence="6" id="KW-0067">ATP-binding</keyword>
<dbReference type="GO" id="GO:0003723">
    <property type="term" value="F:RNA binding"/>
    <property type="evidence" value="ECO:0007669"/>
    <property type="project" value="TreeGrafter"/>
</dbReference>
<evidence type="ECO:0000313" key="11">
    <source>
        <dbReference type="EMBL" id="OII75153.1"/>
    </source>
</evidence>
<reference evidence="11 12" key="1">
    <citation type="submission" date="2016-10" db="EMBL/GenBank/DDBJ databases">
        <title>Reductive evolution of mitochondrial metabolism and differential evolution of invasion-related proteins in Cryptosporidium.</title>
        <authorList>
            <person name="Liu S."/>
            <person name="Roellig D.M."/>
            <person name="Guo Y."/>
            <person name="Li N."/>
            <person name="Frace M.A."/>
            <person name="Tang K."/>
            <person name="Zhang L."/>
            <person name="Feng Y."/>
            <person name="Xiao L."/>
        </authorList>
    </citation>
    <scope>NUCLEOTIDE SEQUENCE [LARGE SCALE GENOMIC DNA]</scope>
    <source>
        <strain evidence="11">30847</strain>
    </source>
</reference>